<accession>A0ABD5P3K5</accession>
<gene>
    <name evidence="2" type="ORF">ACFOZ7_17580</name>
</gene>
<evidence type="ECO:0000313" key="3">
    <source>
        <dbReference type="Proteomes" id="UP001595821"/>
    </source>
</evidence>
<dbReference type="AlphaFoldDB" id="A0ABD5P3K5"/>
<organism evidence="2 3">
    <name type="scientific">Natribaculum luteum</name>
    <dbReference type="NCBI Taxonomy" id="1586232"/>
    <lineage>
        <taxon>Archaea</taxon>
        <taxon>Methanobacteriati</taxon>
        <taxon>Methanobacteriota</taxon>
        <taxon>Stenosarchaea group</taxon>
        <taxon>Halobacteria</taxon>
        <taxon>Halobacteriales</taxon>
        <taxon>Natrialbaceae</taxon>
        <taxon>Natribaculum</taxon>
    </lineage>
</organism>
<evidence type="ECO:0000256" key="1">
    <source>
        <dbReference type="SAM" id="MobiDB-lite"/>
    </source>
</evidence>
<sequence length="302" mass="34605">MTPAQHTEEAGTSDQGAAWNPRQRVDPAFRNTVWNDILGSSRKRDVFLAVRDLASERCCLEKTEIATRALSYPHFSDRDKLRGGDLGDNGDLEPLRDVGAVLPIPKIARPSVDYVVPFRDLCQYLVDPYHAPTAESVQLAIEYYRRNQERDHTKSRRKSGTVRDLPIDPFAIELYTAVRLALRLDIDVDRVTFTTFRPSVTDHEHARGFVIEGQLEADSEGGSDDDTDLMSELETLCAEYVEYAAHGKDIFRIGVYARPDDETDTRTDARRRAIRDFSSFETFNREQRKFRFRWSLDPVIML</sequence>
<reference evidence="2 3" key="1">
    <citation type="journal article" date="2014" name="Int. J. Syst. Evol. Microbiol.">
        <title>Complete genome sequence of Corynebacterium casei LMG S-19264T (=DSM 44701T), isolated from a smear-ripened cheese.</title>
        <authorList>
            <consortium name="US DOE Joint Genome Institute (JGI-PGF)"/>
            <person name="Walter F."/>
            <person name="Albersmeier A."/>
            <person name="Kalinowski J."/>
            <person name="Ruckert C."/>
        </authorList>
    </citation>
    <scope>NUCLEOTIDE SEQUENCE [LARGE SCALE GENOMIC DNA]</scope>
    <source>
        <strain evidence="2 3">IBRC-M 10912</strain>
    </source>
</reference>
<proteinExistence type="predicted"/>
<comment type="caution">
    <text evidence="2">The sequence shown here is derived from an EMBL/GenBank/DDBJ whole genome shotgun (WGS) entry which is preliminary data.</text>
</comment>
<dbReference type="Proteomes" id="UP001595821">
    <property type="component" value="Unassembled WGS sequence"/>
</dbReference>
<name>A0ABD5P3K5_9EURY</name>
<dbReference type="RefSeq" id="WP_246976452.1">
    <property type="nucleotide sequence ID" value="NZ_CP095398.1"/>
</dbReference>
<protein>
    <submittedName>
        <fullName evidence="2">Uncharacterized protein</fullName>
    </submittedName>
</protein>
<dbReference type="GeneID" id="71856080"/>
<evidence type="ECO:0000313" key="2">
    <source>
        <dbReference type="EMBL" id="MFC4248715.1"/>
    </source>
</evidence>
<dbReference type="EMBL" id="JBHSDJ010000127">
    <property type="protein sequence ID" value="MFC4248715.1"/>
    <property type="molecule type" value="Genomic_DNA"/>
</dbReference>
<feature type="region of interest" description="Disordered" evidence="1">
    <location>
        <begin position="1"/>
        <end position="22"/>
    </location>
</feature>